<dbReference type="GO" id="GO:0055130">
    <property type="term" value="P:D-alanine catabolic process"/>
    <property type="evidence" value="ECO:0007669"/>
    <property type="project" value="TreeGrafter"/>
</dbReference>
<dbReference type="GO" id="GO:0005886">
    <property type="term" value="C:plasma membrane"/>
    <property type="evidence" value="ECO:0007669"/>
    <property type="project" value="TreeGrafter"/>
</dbReference>
<dbReference type="GO" id="GO:0008718">
    <property type="term" value="F:D-amino-acid dehydrogenase activity"/>
    <property type="evidence" value="ECO:0007669"/>
    <property type="project" value="TreeGrafter"/>
</dbReference>
<proteinExistence type="inferred from homology"/>
<gene>
    <name evidence="4" type="ORF">HX829_06855</name>
</gene>
<evidence type="ECO:0000256" key="1">
    <source>
        <dbReference type="ARBA" id="ARBA00009410"/>
    </source>
</evidence>
<reference evidence="4 5" key="1">
    <citation type="submission" date="2020-04" db="EMBL/GenBank/DDBJ databases">
        <title>Molecular characterization of pseudomonads from Agaricus bisporus reveal novel blotch 2 pathogens in Western Europe.</title>
        <authorList>
            <person name="Taparia T."/>
            <person name="Krijger M."/>
            <person name="Haynes E."/>
            <person name="Elpinstone J.G."/>
            <person name="Noble R."/>
            <person name="Van Der Wolf J."/>
        </authorList>
    </citation>
    <scope>NUCLEOTIDE SEQUENCE [LARGE SCALE GENOMIC DNA]</scope>
    <source>
        <strain evidence="4 5">F1001</strain>
    </source>
</reference>
<comment type="caution">
    <text evidence="4">The sequence shown here is derived from an EMBL/GenBank/DDBJ whole genome shotgun (WGS) entry which is preliminary data.</text>
</comment>
<organism evidence="4 5">
    <name type="scientific">Pseudomonas gingeri</name>
    <dbReference type="NCBI Taxonomy" id="117681"/>
    <lineage>
        <taxon>Bacteria</taxon>
        <taxon>Pseudomonadati</taxon>
        <taxon>Pseudomonadota</taxon>
        <taxon>Gammaproteobacteria</taxon>
        <taxon>Pseudomonadales</taxon>
        <taxon>Pseudomonadaceae</taxon>
        <taxon>Pseudomonas</taxon>
    </lineage>
</organism>
<evidence type="ECO:0000259" key="3">
    <source>
        <dbReference type="Pfam" id="PF01266"/>
    </source>
</evidence>
<accession>A0A7Y7WBN9</accession>
<dbReference type="EMBL" id="JACAPU010000011">
    <property type="protein sequence ID" value="NWB46206.1"/>
    <property type="molecule type" value="Genomic_DNA"/>
</dbReference>
<evidence type="ECO:0000313" key="5">
    <source>
        <dbReference type="Proteomes" id="UP000582981"/>
    </source>
</evidence>
<dbReference type="InterPro" id="IPR006076">
    <property type="entry name" value="FAD-dep_OxRdtase"/>
</dbReference>
<dbReference type="SUPFAM" id="SSF54373">
    <property type="entry name" value="FAD-linked reductases, C-terminal domain"/>
    <property type="match status" value="1"/>
</dbReference>
<feature type="domain" description="FAD dependent oxidoreductase" evidence="3">
    <location>
        <begin position="3"/>
        <end position="402"/>
    </location>
</feature>
<dbReference type="Pfam" id="PF01266">
    <property type="entry name" value="DAO"/>
    <property type="match status" value="1"/>
</dbReference>
<dbReference type="AlphaFoldDB" id="A0A7Y7WBN9"/>
<dbReference type="RefSeq" id="WP_177143630.1">
    <property type="nucleotide sequence ID" value="NZ_JACAPU010000011.1"/>
</dbReference>
<name>A0A7Y7WBN9_9PSED</name>
<dbReference type="SUPFAM" id="SSF51905">
    <property type="entry name" value="FAD/NAD(P)-binding domain"/>
    <property type="match status" value="1"/>
</dbReference>
<protein>
    <submittedName>
        <fullName evidence="4">D-amino acid dehydrogenase</fullName>
    </submittedName>
</protein>
<dbReference type="InterPro" id="IPR036188">
    <property type="entry name" value="FAD/NAD-bd_sf"/>
</dbReference>
<dbReference type="Proteomes" id="UP000582981">
    <property type="component" value="Unassembled WGS sequence"/>
</dbReference>
<dbReference type="Gene3D" id="3.50.50.60">
    <property type="entry name" value="FAD/NAD(P)-binding domain"/>
    <property type="match status" value="2"/>
</dbReference>
<keyword evidence="2" id="KW-0560">Oxidoreductase</keyword>
<evidence type="ECO:0000313" key="4">
    <source>
        <dbReference type="EMBL" id="NWB46206.1"/>
    </source>
</evidence>
<dbReference type="Gene3D" id="3.30.9.10">
    <property type="entry name" value="D-Amino Acid Oxidase, subunit A, domain 2"/>
    <property type="match status" value="1"/>
</dbReference>
<dbReference type="PANTHER" id="PTHR13847:SF280">
    <property type="entry name" value="D-AMINO ACID DEHYDROGENASE"/>
    <property type="match status" value="1"/>
</dbReference>
<evidence type="ECO:0000256" key="2">
    <source>
        <dbReference type="ARBA" id="ARBA00023002"/>
    </source>
</evidence>
<dbReference type="GO" id="GO:0005737">
    <property type="term" value="C:cytoplasm"/>
    <property type="evidence" value="ECO:0007669"/>
    <property type="project" value="TreeGrafter"/>
</dbReference>
<sequence>MEICVVGAGIVGLSSAWFLHRAGHRVTVIDQASGPGMGAVSGNGAQLSYSYVQPLADPSLLPGIPKLLLDRSGPLRFTPQWSPEQWRWCMEFLAACRTSVSRQTTVELLTLATESRQALDGFMQEQRLECDFTRTGKLVLYPDAEGLDKAQRQVRFQAGLGSRQQVVSASEAVAIEPALAGYQSAFHGAIHTDSECAVDGLKLCREMARLLADEGVQLLFERKVEGFQRRGERITALNLRHADKGTEVLHSEAVVLAAGAYSTGLLAQLGSRLPVYPLKGYSITLPITEHTRAPTVSITDMRRKTVFARIGDRLRVAGMVELCGMDASIPAARIEQLQASTEALFGGGWDTADCQPWSGWRPATPTGRPVLERLAGSNLYLNTGHGALGMTLAFGSAQRLVRLVEHAAG</sequence>
<dbReference type="NCBIfam" id="NF001933">
    <property type="entry name" value="PRK00711.1"/>
    <property type="match status" value="1"/>
</dbReference>
<comment type="similarity">
    <text evidence="1">Belongs to the DadA oxidoreductase family.</text>
</comment>
<dbReference type="PANTHER" id="PTHR13847">
    <property type="entry name" value="SARCOSINE DEHYDROGENASE-RELATED"/>
    <property type="match status" value="1"/>
</dbReference>